<reference evidence="2 3" key="1">
    <citation type="submission" date="2018-03" db="EMBL/GenBank/DDBJ databases">
        <title>Adhaeribacter sp. HMF7605 Genome sequencing and assembly.</title>
        <authorList>
            <person name="Kang H."/>
            <person name="Kang J."/>
            <person name="Cha I."/>
            <person name="Kim H."/>
            <person name="Joh K."/>
        </authorList>
    </citation>
    <scope>NUCLEOTIDE SEQUENCE [LARGE SCALE GENOMIC DNA]</scope>
    <source>
        <strain evidence="2 3">HMF7605</strain>
    </source>
</reference>
<accession>A0A2T2Y935</accession>
<proteinExistence type="predicted"/>
<dbReference type="NCBIfam" id="TIGR00738">
    <property type="entry name" value="rrf2_super"/>
    <property type="match status" value="1"/>
</dbReference>
<evidence type="ECO:0000313" key="3">
    <source>
        <dbReference type="Proteomes" id="UP000240357"/>
    </source>
</evidence>
<dbReference type="PANTHER" id="PTHR33221:SF5">
    <property type="entry name" value="HTH-TYPE TRANSCRIPTIONAL REGULATOR ISCR"/>
    <property type="match status" value="1"/>
</dbReference>
<dbReference type="AlphaFoldDB" id="A0A2T2Y935"/>
<keyword evidence="3" id="KW-1185">Reference proteome</keyword>
<dbReference type="GO" id="GO:0003677">
    <property type="term" value="F:DNA binding"/>
    <property type="evidence" value="ECO:0007669"/>
    <property type="project" value="UniProtKB-KW"/>
</dbReference>
<protein>
    <submittedName>
        <fullName evidence="2">Transcriptional regulator</fullName>
    </submittedName>
</protein>
<dbReference type="InterPro" id="IPR030489">
    <property type="entry name" value="TR_Rrf2-type_CS"/>
</dbReference>
<name>A0A2T2Y935_9BACT</name>
<dbReference type="PROSITE" id="PS51197">
    <property type="entry name" value="HTH_RRF2_2"/>
    <property type="match status" value="1"/>
</dbReference>
<dbReference type="InterPro" id="IPR036388">
    <property type="entry name" value="WH-like_DNA-bd_sf"/>
</dbReference>
<dbReference type="Proteomes" id="UP000240357">
    <property type="component" value="Unassembled WGS sequence"/>
</dbReference>
<dbReference type="GO" id="GO:0005829">
    <property type="term" value="C:cytosol"/>
    <property type="evidence" value="ECO:0007669"/>
    <property type="project" value="TreeGrafter"/>
</dbReference>
<organism evidence="2 3">
    <name type="scientific">Adhaeribacter arboris</name>
    <dbReference type="NCBI Taxonomy" id="2072846"/>
    <lineage>
        <taxon>Bacteria</taxon>
        <taxon>Pseudomonadati</taxon>
        <taxon>Bacteroidota</taxon>
        <taxon>Cytophagia</taxon>
        <taxon>Cytophagales</taxon>
        <taxon>Hymenobacteraceae</taxon>
        <taxon>Adhaeribacter</taxon>
    </lineage>
</organism>
<evidence type="ECO:0000313" key="2">
    <source>
        <dbReference type="EMBL" id="PSR52017.1"/>
    </source>
</evidence>
<sequence>MLSKKAKYALKALLYLTKNADKGLILISDISERERIPRKFLEAILVDLKTQGLLQSTRGKNGGYALVKDPTQISVGNVIRMIDGPLAPIPCVSHLYYRKCDECVDEVTCEIRIVMKKVRDATANILDTTYLTDLEKINSLLA</sequence>
<evidence type="ECO:0000256" key="1">
    <source>
        <dbReference type="ARBA" id="ARBA00023125"/>
    </source>
</evidence>
<dbReference type="Pfam" id="PF02082">
    <property type="entry name" value="Rrf2"/>
    <property type="match status" value="1"/>
</dbReference>
<dbReference type="InterPro" id="IPR036390">
    <property type="entry name" value="WH_DNA-bd_sf"/>
</dbReference>
<gene>
    <name evidence="2" type="ORF">AHMF7605_00010</name>
</gene>
<dbReference type="PROSITE" id="PS01332">
    <property type="entry name" value="HTH_RRF2_1"/>
    <property type="match status" value="1"/>
</dbReference>
<dbReference type="SUPFAM" id="SSF46785">
    <property type="entry name" value="Winged helix' DNA-binding domain"/>
    <property type="match status" value="1"/>
</dbReference>
<dbReference type="EMBL" id="PYFT01000001">
    <property type="protein sequence ID" value="PSR52017.1"/>
    <property type="molecule type" value="Genomic_DNA"/>
</dbReference>
<keyword evidence="1" id="KW-0238">DNA-binding</keyword>
<comment type="caution">
    <text evidence="2">The sequence shown here is derived from an EMBL/GenBank/DDBJ whole genome shotgun (WGS) entry which is preliminary data.</text>
</comment>
<dbReference type="Gene3D" id="1.10.10.10">
    <property type="entry name" value="Winged helix-like DNA-binding domain superfamily/Winged helix DNA-binding domain"/>
    <property type="match status" value="1"/>
</dbReference>
<dbReference type="GO" id="GO:0003700">
    <property type="term" value="F:DNA-binding transcription factor activity"/>
    <property type="evidence" value="ECO:0007669"/>
    <property type="project" value="TreeGrafter"/>
</dbReference>
<dbReference type="InterPro" id="IPR000944">
    <property type="entry name" value="Tscrpt_reg_Rrf2"/>
</dbReference>
<dbReference type="RefSeq" id="WP_106925231.1">
    <property type="nucleotide sequence ID" value="NZ_PYFT01000001.1"/>
</dbReference>
<dbReference type="OrthoDB" id="9802344at2"/>
<dbReference type="PANTHER" id="PTHR33221">
    <property type="entry name" value="WINGED HELIX-TURN-HELIX TRANSCRIPTIONAL REGULATOR, RRF2 FAMILY"/>
    <property type="match status" value="1"/>
</dbReference>